<keyword evidence="5" id="KW-0539">Nucleus</keyword>
<sequence length="306" mass="33280">MARKKIVLDRIANDATRRATFKKRRRGLVKKASELSTLCDVDACLVVYGEGDAEPEVWPSTEVAMNVLRQFRALPEMEQCKKMMNQEDFLRLRIGKLKEQLRKMDRDNHERETLILLHDALQGRLGTYESLSVEQLTSVDCLASARLKVITDRLVEIRAPNEDGQVLVPPPPPPPPALPAPPPPPAPILPLAPPPTHVTPAMPLSSMPPPAFHGMNHHHHQNHFINHGGNDQNAWLMNVARNGGDLGALVYSAFASSSSSNTGGAGTSAAGAAAPGPDMMDLANPDMPGFGWPWDDDSAGPSFPPM</sequence>
<dbReference type="HOGENOM" id="CLU_053053_7_2_1"/>
<keyword evidence="2" id="KW-0805">Transcription regulation</keyword>
<dbReference type="InterPro" id="IPR036879">
    <property type="entry name" value="TF_MADSbox_sf"/>
</dbReference>
<evidence type="ECO:0000256" key="2">
    <source>
        <dbReference type="ARBA" id="ARBA00023015"/>
    </source>
</evidence>
<keyword evidence="9" id="KW-1185">Reference proteome</keyword>
<dbReference type="FunFam" id="3.40.1810.10:FF:000024">
    <property type="entry name" value="Agamous-like MADS-box protein AGL80"/>
    <property type="match status" value="1"/>
</dbReference>
<dbReference type="EnsemblPlants" id="OBART01G12050.1">
    <property type="protein sequence ID" value="OBART01G12050.1"/>
    <property type="gene ID" value="OBART01G12050"/>
</dbReference>
<reference evidence="8" key="2">
    <citation type="submission" date="2015-03" db="UniProtKB">
        <authorList>
            <consortium name="EnsemblPlants"/>
        </authorList>
    </citation>
    <scope>IDENTIFICATION</scope>
</reference>
<dbReference type="SMART" id="SM00432">
    <property type="entry name" value="MADS"/>
    <property type="match status" value="1"/>
</dbReference>
<keyword evidence="3" id="KW-0238">DNA-binding</keyword>
<evidence type="ECO:0000313" key="9">
    <source>
        <dbReference type="Proteomes" id="UP000026960"/>
    </source>
</evidence>
<reference evidence="8" key="1">
    <citation type="journal article" date="2009" name="Rice">
        <title>De Novo Next Generation Sequencing of Plant Genomes.</title>
        <authorList>
            <person name="Rounsley S."/>
            <person name="Marri P.R."/>
            <person name="Yu Y."/>
            <person name="He R."/>
            <person name="Sisneros N."/>
            <person name="Goicoechea J.L."/>
            <person name="Lee S.J."/>
            <person name="Angelova A."/>
            <person name="Kudrna D."/>
            <person name="Luo M."/>
            <person name="Affourtit J."/>
            <person name="Desany B."/>
            <person name="Knight J."/>
            <person name="Niazi F."/>
            <person name="Egholm M."/>
            <person name="Wing R.A."/>
        </authorList>
    </citation>
    <scope>NUCLEOTIDE SEQUENCE [LARGE SCALE GENOMIC DNA]</scope>
    <source>
        <strain evidence="8">cv. IRGC 105608</strain>
    </source>
</reference>
<accession>A0A0D3EMP8</accession>
<dbReference type="PROSITE" id="PS50066">
    <property type="entry name" value="MADS_BOX_2"/>
    <property type="match status" value="1"/>
</dbReference>
<proteinExistence type="predicted"/>
<dbReference type="GO" id="GO:0000981">
    <property type="term" value="F:DNA-binding transcription factor activity, RNA polymerase II-specific"/>
    <property type="evidence" value="ECO:0007669"/>
    <property type="project" value="InterPro"/>
</dbReference>
<protein>
    <recommendedName>
        <fullName evidence="7">MADS-box domain-containing protein</fullName>
    </recommendedName>
</protein>
<organism evidence="8">
    <name type="scientific">Oryza barthii</name>
    <dbReference type="NCBI Taxonomy" id="65489"/>
    <lineage>
        <taxon>Eukaryota</taxon>
        <taxon>Viridiplantae</taxon>
        <taxon>Streptophyta</taxon>
        <taxon>Embryophyta</taxon>
        <taxon>Tracheophyta</taxon>
        <taxon>Spermatophyta</taxon>
        <taxon>Magnoliopsida</taxon>
        <taxon>Liliopsida</taxon>
        <taxon>Poales</taxon>
        <taxon>Poaceae</taxon>
        <taxon>BOP clade</taxon>
        <taxon>Oryzoideae</taxon>
        <taxon>Oryzeae</taxon>
        <taxon>Oryzinae</taxon>
        <taxon>Oryza</taxon>
    </lineage>
</organism>
<dbReference type="STRING" id="65489.A0A0D3EMP8"/>
<dbReference type="Proteomes" id="UP000026960">
    <property type="component" value="Chromosome 1"/>
</dbReference>
<dbReference type="PaxDb" id="65489-OBART01G12050.1"/>
<dbReference type="CDD" id="cd00266">
    <property type="entry name" value="MADS_SRF_like"/>
    <property type="match status" value="1"/>
</dbReference>
<dbReference type="InterPro" id="IPR002100">
    <property type="entry name" value="TF_MADSbox"/>
</dbReference>
<evidence type="ECO:0000256" key="4">
    <source>
        <dbReference type="ARBA" id="ARBA00023163"/>
    </source>
</evidence>
<dbReference type="Gramene" id="OBART01G12050.1">
    <property type="protein sequence ID" value="OBART01G12050.1"/>
    <property type="gene ID" value="OBART01G12050"/>
</dbReference>
<dbReference type="Pfam" id="PF00319">
    <property type="entry name" value="SRF-TF"/>
    <property type="match status" value="1"/>
</dbReference>
<dbReference type="InterPro" id="IPR033897">
    <property type="entry name" value="SRF-like_MADS-box"/>
</dbReference>
<comment type="subcellular location">
    <subcellularLocation>
        <location evidence="1">Nucleus</location>
    </subcellularLocation>
</comment>
<evidence type="ECO:0000256" key="5">
    <source>
        <dbReference type="ARBA" id="ARBA00023242"/>
    </source>
</evidence>
<dbReference type="eggNOG" id="KOG0014">
    <property type="taxonomic scope" value="Eukaryota"/>
</dbReference>
<dbReference type="SUPFAM" id="SSF55455">
    <property type="entry name" value="SRF-like"/>
    <property type="match status" value="1"/>
</dbReference>
<feature type="compositionally biased region" description="Pro residues" evidence="6">
    <location>
        <begin position="168"/>
        <end position="193"/>
    </location>
</feature>
<dbReference type="InterPro" id="IPR050142">
    <property type="entry name" value="MADS-box/MEF2_TF"/>
</dbReference>
<evidence type="ECO:0000313" key="8">
    <source>
        <dbReference type="EnsemblPlants" id="OBART01G12050.1"/>
    </source>
</evidence>
<evidence type="ECO:0000256" key="3">
    <source>
        <dbReference type="ARBA" id="ARBA00023125"/>
    </source>
</evidence>
<feature type="domain" description="MADS-box" evidence="7">
    <location>
        <begin position="1"/>
        <end position="50"/>
    </location>
</feature>
<evidence type="ECO:0000256" key="1">
    <source>
        <dbReference type="ARBA" id="ARBA00004123"/>
    </source>
</evidence>
<keyword evidence="4" id="KW-0804">Transcription</keyword>
<dbReference type="GO" id="GO:0000987">
    <property type="term" value="F:cis-regulatory region sequence-specific DNA binding"/>
    <property type="evidence" value="ECO:0007669"/>
    <property type="project" value="InterPro"/>
</dbReference>
<evidence type="ECO:0000259" key="7">
    <source>
        <dbReference type="PROSITE" id="PS50066"/>
    </source>
</evidence>
<feature type="region of interest" description="Disordered" evidence="6">
    <location>
        <begin position="162"/>
        <end position="193"/>
    </location>
</feature>
<name>A0A0D3EMP8_9ORYZ</name>
<dbReference type="Gene3D" id="3.40.1810.10">
    <property type="entry name" value="Transcription factor, MADS-box"/>
    <property type="match status" value="1"/>
</dbReference>
<dbReference type="AlphaFoldDB" id="A0A0D3EMP8"/>
<dbReference type="GO" id="GO:0046983">
    <property type="term" value="F:protein dimerization activity"/>
    <property type="evidence" value="ECO:0007669"/>
    <property type="project" value="InterPro"/>
</dbReference>
<dbReference type="PANTHER" id="PTHR48019">
    <property type="entry name" value="SERUM RESPONSE FACTOR HOMOLOG"/>
    <property type="match status" value="1"/>
</dbReference>
<dbReference type="GO" id="GO:0045944">
    <property type="term" value="P:positive regulation of transcription by RNA polymerase II"/>
    <property type="evidence" value="ECO:0007669"/>
    <property type="project" value="InterPro"/>
</dbReference>
<dbReference type="PRINTS" id="PR00404">
    <property type="entry name" value="MADSDOMAIN"/>
</dbReference>
<evidence type="ECO:0000256" key="6">
    <source>
        <dbReference type="SAM" id="MobiDB-lite"/>
    </source>
</evidence>
<dbReference type="GO" id="GO:0005634">
    <property type="term" value="C:nucleus"/>
    <property type="evidence" value="ECO:0007669"/>
    <property type="project" value="UniProtKB-SubCell"/>
</dbReference>